<dbReference type="EMBL" id="LR797190">
    <property type="protein sequence ID" value="CAB4192227.1"/>
    <property type="molecule type" value="Genomic_DNA"/>
</dbReference>
<name>A0A6J5RCY1_9CAUD</name>
<reference evidence="2" key="1">
    <citation type="submission" date="2020-05" db="EMBL/GenBank/DDBJ databases">
        <authorList>
            <person name="Chiriac C."/>
            <person name="Salcher M."/>
            <person name="Ghai R."/>
            <person name="Kavagutti S V."/>
        </authorList>
    </citation>
    <scope>NUCLEOTIDE SEQUENCE</scope>
</reference>
<proteinExistence type="predicted"/>
<accession>A0A6J5RCY1</accession>
<dbReference type="Pfam" id="PF13392">
    <property type="entry name" value="HNH_3"/>
    <property type="match status" value="1"/>
</dbReference>
<dbReference type="InterPro" id="IPR044930">
    <property type="entry name" value="Homing_endonuclease_His-Me"/>
</dbReference>
<evidence type="ECO:0000313" key="2">
    <source>
        <dbReference type="EMBL" id="CAB4192227.1"/>
    </source>
</evidence>
<sequence>MIEDRVERFWSYVDKRGPDECWNWTRYVDKHDYGQFGWPGTSHMRLTHRIAWQLTTGVDAAELCVCHRCDNPKCCNPLHLFIGTHADNMSDKTAKGREARGEQSNHSDLVEQNVRDIRSRYVYRSSRFGLNALSREYGVSKQTIWDIVKRCTWTHL</sequence>
<gene>
    <name evidence="2" type="ORF">UFOVP1236_18</name>
</gene>
<dbReference type="SUPFAM" id="SSF54060">
    <property type="entry name" value="His-Me finger endonucleases"/>
    <property type="match status" value="1"/>
</dbReference>
<protein>
    <submittedName>
        <fullName evidence="2">HNH nuclease</fullName>
    </submittedName>
</protein>
<organism evidence="2">
    <name type="scientific">uncultured Caudovirales phage</name>
    <dbReference type="NCBI Taxonomy" id="2100421"/>
    <lineage>
        <taxon>Viruses</taxon>
        <taxon>Duplodnaviria</taxon>
        <taxon>Heunggongvirae</taxon>
        <taxon>Uroviricota</taxon>
        <taxon>Caudoviricetes</taxon>
        <taxon>Peduoviridae</taxon>
        <taxon>Maltschvirus</taxon>
        <taxon>Maltschvirus maltsch</taxon>
    </lineage>
</organism>
<dbReference type="Gene3D" id="3.90.75.10">
    <property type="entry name" value="Homing Intron 3 (I-ppo) Encoded Endonuclease, Chain A"/>
    <property type="match status" value="1"/>
</dbReference>
<evidence type="ECO:0000259" key="1">
    <source>
        <dbReference type="Pfam" id="PF13392"/>
    </source>
</evidence>
<dbReference type="InterPro" id="IPR003615">
    <property type="entry name" value="HNH_nuc"/>
</dbReference>
<dbReference type="InterPro" id="IPR044925">
    <property type="entry name" value="His-Me_finger_sf"/>
</dbReference>
<feature type="domain" description="HNH nuclease" evidence="1">
    <location>
        <begin position="45"/>
        <end position="89"/>
    </location>
</feature>
<dbReference type="GO" id="GO:0004519">
    <property type="term" value="F:endonuclease activity"/>
    <property type="evidence" value="ECO:0007669"/>
    <property type="project" value="InterPro"/>
</dbReference>